<protein>
    <recommendedName>
        <fullName evidence="6">Probable enoyl-CoA hydratase, mitochondrial</fullName>
        <ecNumber evidence="2">4.2.1.17</ecNumber>
    </recommendedName>
</protein>
<comment type="similarity">
    <text evidence="1 7">Belongs to the enoyl-CoA hydratase/isomerase family.</text>
</comment>
<evidence type="ECO:0000256" key="5">
    <source>
        <dbReference type="ARBA" id="ARBA00023239"/>
    </source>
</evidence>
<evidence type="ECO:0000313" key="11">
    <source>
        <dbReference type="Proteomes" id="UP001372834"/>
    </source>
</evidence>
<dbReference type="Pfam" id="PF00378">
    <property type="entry name" value="ECH_1"/>
    <property type="match status" value="1"/>
</dbReference>
<proteinExistence type="inferred from homology"/>
<dbReference type="GO" id="GO:0005739">
    <property type="term" value="C:mitochondrion"/>
    <property type="evidence" value="ECO:0007669"/>
    <property type="project" value="TreeGrafter"/>
</dbReference>
<name>A0AAN8XLX6_POLSC</name>
<keyword evidence="5" id="KW-0456">Lyase</keyword>
<dbReference type="FunFam" id="1.10.12.10:FF:000001">
    <property type="entry name" value="Probable enoyl-CoA hydratase, mitochondrial"/>
    <property type="match status" value="1"/>
</dbReference>
<dbReference type="EMBL" id="JAWJWF010000046">
    <property type="protein sequence ID" value="KAK6624219.1"/>
    <property type="molecule type" value="Genomic_DNA"/>
</dbReference>
<sequence length="294" mass="32031">MAVNVLRSLLTKTSHPSAQIQRLVFVRFASTIGGKQYEFIKTETVGKQNSVGLITLNRPKALNALCKGLIDDINAALDQYQDDDSIKAVILTGSEKAFAAGADIKEMKDMIFSDCAKGKLLQNWSRITEFRKPTIAAVNGYALGGGCELAMMCDIIYAGAKARFGQPEIKIGTIPGVGGTQRLTRAVGKSNAMELCLTGDQITAEEAKAMGLVSKIFPPEELVNKAIELGDKIASCSPLIVAMCKEAVNRAFESTLQEGLYFEKRMFNATFATHDRKEGMTAFTEKREPVFKNE</sequence>
<keyword evidence="4" id="KW-0443">Lipid metabolism</keyword>
<dbReference type="PROSITE" id="PS00166">
    <property type="entry name" value="ENOYL_COA_HYDRATASE"/>
    <property type="match status" value="1"/>
</dbReference>
<dbReference type="InterPro" id="IPR029045">
    <property type="entry name" value="ClpP/crotonase-like_dom_sf"/>
</dbReference>
<accession>A0AAN8XLX6</accession>
<evidence type="ECO:0000256" key="4">
    <source>
        <dbReference type="ARBA" id="ARBA00023098"/>
    </source>
</evidence>
<dbReference type="SUPFAM" id="SSF52096">
    <property type="entry name" value="ClpP/crotonase"/>
    <property type="match status" value="1"/>
</dbReference>
<evidence type="ECO:0000313" key="10">
    <source>
        <dbReference type="Proteomes" id="UP001359485"/>
    </source>
</evidence>
<dbReference type="InterPro" id="IPR018376">
    <property type="entry name" value="Enoyl-CoA_hyd/isom_CS"/>
</dbReference>
<dbReference type="Proteomes" id="UP001372834">
    <property type="component" value="Unassembled WGS sequence"/>
</dbReference>
<dbReference type="EC" id="4.2.1.17" evidence="2"/>
<dbReference type="Gene3D" id="1.10.12.10">
    <property type="entry name" value="Lyase 2-enoyl-coa Hydratase, Chain A, domain 2"/>
    <property type="match status" value="1"/>
</dbReference>
<gene>
    <name evidence="9" type="primary">ECHS1</name>
    <name evidence="9" type="ORF">RUM43_004457</name>
    <name evidence="8" type="ORF">RUM44_011078</name>
</gene>
<dbReference type="FunFam" id="3.90.226.10:FF:000019">
    <property type="entry name" value="Enoyl-CoA hydratase, mitochondrial"/>
    <property type="match status" value="1"/>
</dbReference>
<evidence type="ECO:0000313" key="9">
    <source>
        <dbReference type="EMBL" id="KAK6642955.1"/>
    </source>
</evidence>
<keyword evidence="3" id="KW-0276">Fatty acid metabolism</keyword>
<organism evidence="9 11">
    <name type="scientific">Polyplax serrata</name>
    <name type="common">Common mouse louse</name>
    <dbReference type="NCBI Taxonomy" id="468196"/>
    <lineage>
        <taxon>Eukaryota</taxon>
        <taxon>Metazoa</taxon>
        <taxon>Ecdysozoa</taxon>
        <taxon>Arthropoda</taxon>
        <taxon>Hexapoda</taxon>
        <taxon>Insecta</taxon>
        <taxon>Pterygota</taxon>
        <taxon>Neoptera</taxon>
        <taxon>Paraneoptera</taxon>
        <taxon>Psocodea</taxon>
        <taxon>Troctomorpha</taxon>
        <taxon>Phthiraptera</taxon>
        <taxon>Anoplura</taxon>
        <taxon>Polyplacidae</taxon>
        <taxon>Polyplax</taxon>
    </lineage>
</organism>
<evidence type="ECO:0000256" key="7">
    <source>
        <dbReference type="RuleBase" id="RU003707"/>
    </source>
</evidence>
<dbReference type="CDD" id="cd06558">
    <property type="entry name" value="crotonase-like"/>
    <property type="match status" value="1"/>
</dbReference>
<dbReference type="GO" id="GO:0006635">
    <property type="term" value="P:fatty acid beta-oxidation"/>
    <property type="evidence" value="ECO:0007669"/>
    <property type="project" value="TreeGrafter"/>
</dbReference>
<evidence type="ECO:0000256" key="2">
    <source>
        <dbReference type="ARBA" id="ARBA00012076"/>
    </source>
</evidence>
<dbReference type="GO" id="GO:0004300">
    <property type="term" value="F:enoyl-CoA hydratase activity"/>
    <property type="evidence" value="ECO:0007669"/>
    <property type="project" value="UniProtKB-EC"/>
</dbReference>
<dbReference type="PANTHER" id="PTHR11941:SF54">
    <property type="entry name" value="ENOYL-COA HYDRATASE, MITOCHONDRIAL"/>
    <property type="match status" value="1"/>
</dbReference>
<evidence type="ECO:0000256" key="1">
    <source>
        <dbReference type="ARBA" id="ARBA00005254"/>
    </source>
</evidence>
<keyword evidence="10" id="KW-1185">Reference proteome</keyword>
<comment type="caution">
    <text evidence="9">The sequence shown here is derived from an EMBL/GenBank/DDBJ whole genome shotgun (WGS) entry which is preliminary data.</text>
</comment>
<dbReference type="Gene3D" id="3.90.226.10">
    <property type="entry name" value="2-enoyl-CoA Hydratase, Chain A, domain 1"/>
    <property type="match status" value="1"/>
</dbReference>
<dbReference type="InterPro" id="IPR014748">
    <property type="entry name" value="Enoyl-CoA_hydra_C"/>
</dbReference>
<evidence type="ECO:0000256" key="6">
    <source>
        <dbReference type="ARBA" id="ARBA00073937"/>
    </source>
</evidence>
<dbReference type="InterPro" id="IPR001753">
    <property type="entry name" value="Enoyl-CoA_hydra/iso"/>
</dbReference>
<dbReference type="Proteomes" id="UP001359485">
    <property type="component" value="Unassembled WGS sequence"/>
</dbReference>
<evidence type="ECO:0000256" key="3">
    <source>
        <dbReference type="ARBA" id="ARBA00022832"/>
    </source>
</evidence>
<evidence type="ECO:0000313" key="8">
    <source>
        <dbReference type="EMBL" id="KAK6624219.1"/>
    </source>
</evidence>
<reference evidence="9 11" key="1">
    <citation type="submission" date="2023-10" db="EMBL/GenBank/DDBJ databases">
        <title>Genomes of two closely related lineages of the louse Polyplax serrata with different host specificities.</title>
        <authorList>
            <person name="Martinu J."/>
            <person name="Tarabai H."/>
            <person name="Stefka J."/>
            <person name="Hypsa V."/>
        </authorList>
    </citation>
    <scope>NUCLEOTIDE SEQUENCE [LARGE SCALE GENOMIC DNA]</scope>
    <source>
        <strain evidence="8">98ZLc_SE</strain>
        <strain evidence="9">HR10_N</strain>
    </source>
</reference>
<dbReference type="AlphaFoldDB" id="A0AAN8XLX6"/>
<dbReference type="PANTHER" id="PTHR11941">
    <property type="entry name" value="ENOYL-COA HYDRATASE-RELATED"/>
    <property type="match status" value="1"/>
</dbReference>
<dbReference type="EMBL" id="JAWJWE010000002">
    <property type="protein sequence ID" value="KAK6642955.1"/>
    <property type="molecule type" value="Genomic_DNA"/>
</dbReference>